<keyword evidence="2" id="KW-1185">Reference proteome</keyword>
<dbReference type="EMBL" id="CAXAMN010021584">
    <property type="protein sequence ID" value="CAK9061009.1"/>
    <property type="molecule type" value="Genomic_DNA"/>
</dbReference>
<reference evidence="1 2" key="1">
    <citation type="submission" date="2024-02" db="EMBL/GenBank/DDBJ databases">
        <authorList>
            <person name="Chen Y."/>
            <person name="Shah S."/>
            <person name="Dougan E. K."/>
            <person name="Thang M."/>
            <person name="Chan C."/>
        </authorList>
    </citation>
    <scope>NUCLEOTIDE SEQUENCE [LARGE SCALE GENOMIC DNA]</scope>
</reference>
<proteinExistence type="predicted"/>
<sequence length="236" mass="26613">MRLRTWELLQGDWELLSNFRWAPSTTRDPQSEVEDDALSVASADSQFSITSVCTVHGWPALGPPGQWVALEDGAFASMKEALLHGGGGLEGEKALEMQKGPIPKRMARCFVNGYRPRKMKHLPAIDEELDADQDLMLCDDSTFRGSPTKFLGLLMMADCPIRMGAVSLPSTQGDEKSEDWWLRKGQGSLLALRRWKYDRRPSSCNEQRREAVGRLEPTWEYESALDLVRNGQGHRY</sequence>
<organism evidence="1 2">
    <name type="scientific">Durusdinium trenchii</name>
    <dbReference type="NCBI Taxonomy" id="1381693"/>
    <lineage>
        <taxon>Eukaryota</taxon>
        <taxon>Sar</taxon>
        <taxon>Alveolata</taxon>
        <taxon>Dinophyceae</taxon>
        <taxon>Suessiales</taxon>
        <taxon>Symbiodiniaceae</taxon>
        <taxon>Durusdinium</taxon>
    </lineage>
</organism>
<comment type="caution">
    <text evidence="1">The sequence shown here is derived from an EMBL/GenBank/DDBJ whole genome shotgun (WGS) entry which is preliminary data.</text>
</comment>
<protein>
    <submittedName>
        <fullName evidence="1">Uncharacterized protein</fullName>
    </submittedName>
</protein>
<evidence type="ECO:0000313" key="1">
    <source>
        <dbReference type="EMBL" id="CAK9061009.1"/>
    </source>
</evidence>
<gene>
    <name evidence="1" type="ORF">CCMP2556_LOCUS30003</name>
</gene>
<evidence type="ECO:0000313" key="2">
    <source>
        <dbReference type="Proteomes" id="UP001642484"/>
    </source>
</evidence>
<name>A0ABP0NDZ2_9DINO</name>
<dbReference type="Proteomes" id="UP001642484">
    <property type="component" value="Unassembled WGS sequence"/>
</dbReference>
<accession>A0ABP0NDZ2</accession>